<dbReference type="OMA" id="FASESHC"/>
<dbReference type="SUPFAM" id="SSF46689">
    <property type="entry name" value="Homeodomain-like"/>
    <property type="match status" value="1"/>
</dbReference>
<dbReference type="Pfam" id="PF12833">
    <property type="entry name" value="HTH_18"/>
    <property type="match status" value="1"/>
</dbReference>
<gene>
    <name evidence="4" type="primary">feaR_6</name>
    <name evidence="4" type="ORF">ERS450000_01312</name>
</gene>
<keyword evidence="2" id="KW-0238">DNA-binding</keyword>
<keyword evidence="3" id="KW-0804">Transcription</keyword>
<dbReference type="InterPro" id="IPR018060">
    <property type="entry name" value="HTH_AraC"/>
</dbReference>
<evidence type="ECO:0000313" key="4">
    <source>
        <dbReference type="EMBL" id="CRY75404.1"/>
    </source>
</evidence>
<dbReference type="AlphaFoldDB" id="A0A0H5NJN1"/>
<sequence length="324" mass="35254">MTVGDLAPLRHDCGPDDSLLAWRVQVTDFFPPLAIEPLGARFTGSISGARSRELQVTEIVGSAHHVARRPAGHRTSDGEYFKLNVQLDGHGFVRQAGNETRLAPGSIAIYDFAQPYDLVFDGDSRFLVALFPKDALGLPDALAADLMAAPLAADDGTAPLVSSYLRSLAENLGLLAGPSGAKVSRVFLDLVTTFLGEQLNRRIGSARADLGTLTMTILRYIDDHLADPDLDPARLAEAHHISVRYLHKLFEPTGVSVGQWIRQRRLEHARAELTGRADLAVAEVAHRSGFVDPGYFGRVFKQAYGMTPGQWRANRALSSYTSAR</sequence>
<protein>
    <submittedName>
        <fullName evidence="4">Transcriptional activator feaR</fullName>
    </submittedName>
</protein>
<dbReference type="PANTHER" id="PTHR46796:SF6">
    <property type="entry name" value="ARAC SUBFAMILY"/>
    <property type="match status" value="1"/>
</dbReference>
<dbReference type="InterPro" id="IPR050204">
    <property type="entry name" value="AraC_XylS_family_regulators"/>
</dbReference>
<evidence type="ECO:0000313" key="5">
    <source>
        <dbReference type="Proteomes" id="UP000057820"/>
    </source>
</evidence>
<dbReference type="InterPro" id="IPR009057">
    <property type="entry name" value="Homeodomain-like_sf"/>
</dbReference>
<dbReference type="InterPro" id="IPR020449">
    <property type="entry name" value="Tscrpt_reg_AraC-type_HTH"/>
</dbReference>
<dbReference type="RefSeq" id="WP_011209315.1">
    <property type="nucleotide sequence ID" value="NZ_CP031418.1"/>
</dbReference>
<dbReference type="GO" id="GO:0003700">
    <property type="term" value="F:DNA-binding transcription factor activity"/>
    <property type="evidence" value="ECO:0007669"/>
    <property type="project" value="InterPro"/>
</dbReference>
<proteinExistence type="predicted"/>
<dbReference type="PRINTS" id="PR00032">
    <property type="entry name" value="HTHARAC"/>
</dbReference>
<name>A0A0H5NJN1_NOCFR</name>
<dbReference type="Proteomes" id="UP000057820">
    <property type="component" value="Chromosome 1"/>
</dbReference>
<dbReference type="GeneID" id="61133518"/>
<dbReference type="PROSITE" id="PS01124">
    <property type="entry name" value="HTH_ARAC_FAMILY_2"/>
    <property type="match status" value="1"/>
</dbReference>
<evidence type="ECO:0000256" key="2">
    <source>
        <dbReference type="ARBA" id="ARBA00023125"/>
    </source>
</evidence>
<dbReference type="KEGG" id="nfr:ERS450000_01312"/>
<accession>A0A0H5NJN1</accession>
<dbReference type="GO" id="GO:0043565">
    <property type="term" value="F:sequence-specific DNA binding"/>
    <property type="evidence" value="ECO:0007669"/>
    <property type="project" value="InterPro"/>
</dbReference>
<organism evidence="4 5">
    <name type="scientific">Nocardia farcinica</name>
    <dbReference type="NCBI Taxonomy" id="37329"/>
    <lineage>
        <taxon>Bacteria</taxon>
        <taxon>Bacillati</taxon>
        <taxon>Actinomycetota</taxon>
        <taxon>Actinomycetes</taxon>
        <taxon>Mycobacteriales</taxon>
        <taxon>Nocardiaceae</taxon>
        <taxon>Nocardia</taxon>
    </lineage>
</organism>
<keyword evidence="1" id="KW-0805">Transcription regulation</keyword>
<dbReference type="Pfam" id="PF14525">
    <property type="entry name" value="AraC_binding_2"/>
    <property type="match status" value="1"/>
</dbReference>
<dbReference type="EMBL" id="LN868938">
    <property type="protein sequence ID" value="CRY75404.1"/>
    <property type="molecule type" value="Genomic_DNA"/>
</dbReference>
<evidence type="ECO:0000256" key="3">
    <source>
        <dbReference type="ARBA" id="ARBA00023163"/>
    </source>
</evidence>
<dbReference type="InterPro" id="IPR035418">
    <property type="entry name" value="AraC-bd_2"/>
</dbReference>
<dbReference type="PANTHER" id="PTHR46796">
    <property type="entry name" value="HTH-TYPE TRANSCRIPTIONAL ACTIVATOR RHAS-RELATED"/>
    <property type="match status" value="1"/>
</dbReference>
<evidence type="ECO:0000256" key="1">
    <source>
        <dbReference type="ARBA" id="ARBA00023015"/>
    </source>
</evidence>
<dbReference type="SMART" id="SM00342">
    <property type="entry name" value="HTH_ARAC"/>
    <property type="match status" value="1"/>
</dbReference>
<dbReference type="PROSITE" id="PS00041">
    <property type="entry name" value="HTH_ARAC_FAMILY_1"/>
    <property type="match status" value="1"/>
</dbReference>
<dbReference type="Gene3D" id="1.10.10.60">
    <property type="entry name" value="Homeodomain-like"/>
    <property type="match status" value="1"/>
</dbReference>
<dbReference type="InterPro" id="IPR018062">
    <property type="entry name" value="HTH_AraC-typ_CS"/>
</dbReference>
<reference evidence="5" key="1">
    <citation type="submission" date="2015-03" db="EMBL/GenBank/DDBJ databases">
        <authorList>
            <consortium name="Pathogen Informatics"/>
        </authorList>
    </citation>
    <scope>NUCLEOTIDE SEQUENCE [LARGE SCALE GENOMIC DNA]</scope>
    <source>
        <strain evidence="5">NCTC11134</strain>
    </source>
</reference>